<dbReference type="CDD" id="cd01131">
    <property type="entry name" value="PilT"/>
    <property type="match status" value="1"/>
</dbReference>
<dbReference type="PANTHER" id="PTHR30486">
    <property type="entry name" value="TWITCHING MOTILITY PROTEIN PILT"/>
    <property type="match status" value="1"/>
</dbReference>
<dbReference type="SUPFAM" id="SSF52540">
    <property type="entry name" value="P-loop containing nucleoside triphosphate hydrolases"/>
    <property type="match status" value="1"/>
</dbReference>
<dbReference type="InterPro" id="IPR050921">
    <property type="entry name" value="T4SS_GSP_E_ATPase"/>
</dbReference>
<gene>
    <name evidence="3" type="ORF">MNBD_IGNAVI01-399</name>
</gene>
<feature type="domain" description="Bacterial type II secretion system protein E" evidence="2">
    <location>
        <begin position="249"/>
        <end position="263"/>
    </location>
</feature>
<dbReference type="PANTHER" id="PTHR30486:SF6">
    <property type="entry name" value="TYPE IV PILUS RETRACTATION ATPASE PILT"/>
    <property type="match status" value="1"/>
</dbReference>
<dbReference type="InterPro" id="IPR001482">
    <property type="entry name" value="T2SS/T4SS_dom"/>
</dbReference>
<dbReference type="GO" id="GO:0005524">
    <property type="term" value="F:ATP binding"/>
    <property type="evidence" value="ECO:0007669"/>
    <property type="project" value="InterPro"/>
</dbReference>
<proteinExistence type="inferred from homology"/>
<sequence>MTEAKIILAQYVQKIPKSIIGPEKISFVIDLVQEMPADHKLVLHKLLNYILTLMIEKEASDVEVGGYGTEEYIWFRIHGDKSRVEELSKFNYLETAILIVSILTPSQSKHLLIARNIDFSYSFHYDVLNEDVRFRADAYFDLDTLALNMRSIAASVFPLDSLGFHSNAIKMMSHRYIKFGLSLVTGITGSGKSTTLDTFIDYHNKSEPVHIIVISSPVEFVHKSNKSIIRHREVGKDVLSFQEGVVQALRQDPDIIVIGEMRDPETIMAALEVTDTGHKVFSTLHTSSATESIDRIIAEVNPVEQERVRNRLADVLVTIVSQKLVPTVDGRRTLAKEVLIITPSVKAAIKNNNTSEIYMMMVQGGPQGMITMEQDLLRLMKEGKITRETALGYSNNKTRMLQLLRGS</sequence>
<dbReference type="GO" id="GO:0016887">
    <property type="term" value="F:ATP hydrolysis activity"/>
    <property type="evidence" value="ECO:0007669"/>
    <property type="project" value="InterPro"/>
</dbReference>
<dbReference type="EMBL" id="UOGD01000210">
    <property type="protein sequence ID" value="VAX21993.1"/>
    <property type="molecule type" value="Genomic_DNA"/>
</dbReference>
<accession>A0A3B1CBE6</accession>
<dbReference type="NCBIfam" id="TIGR01420">
    <property type="entry name" value="pilT_fam"/>
    <property type="match status" value="1"/>
</dbReference>
<dbReference type="Gene3D" id="3.40.50.300">
    <property type="entry name" value="P-loop containing nucleotide triphosphate hydrolases"/>
    <property type="match status" value="1"/>
</dbReference>
<name>A0A3B1CBE6_9ZZZZ</name>
<evidence type="ECO:0000313" key="3">
    <source>
        <dbReference type="EMBL" id="VAX21993.1"/>
    </source>
</evidence>
<dbReference type="Gene3D" id="3.30.450.90">
    <property type="match status" value="1"/>
</dbReference>
<dbReference type="InterPro" id="IPR027417">
    <property type="entry name" value="P-loop_NTPase"/>
</dbReference>
<dbReference type="PROSITE" id="PS00662">
    <property type="entry name" value="T2SP_E"/>
    <property type="match status" value="1"/>
</dbReference>
<evidence type="ECO:0000259" key="2">
    <source>
        <dbReference type="PROSITE" id="PS00662"/>
    </source>
</evidence>
<dbReference type="Pfam" id="PF00437">
    <property type="entry name" value="T2SSE"/>
    <property type="match status" value="1"/>
</dbReference>
<organism evidence="3">
    <name type="scientific">hydrothermal vent metagenome</name>
    <dbReference type="NCBI Taxonomy" id="652676"/>
    <lineage>
        <taxon>unclassified sequences</taxon>
        <taxon>metagenomes</taxon>
        <taxon>ecological metagenomes</taxon>
    </lineage>
</organism>
<comment type="similarity">
    <text evidence="1">Belongs to the GSP E family.</text>
</comment>
<evidence type="ECO:0000256" key="1">
    <source>
        <dbReference type="ARBA" id="ARBA00006611"/>
    </source>
</evidence>
<reference evidence="3" key="1">
    <citation type="submission" date="2018-06" db="EMBL/GenBank/DDBJ databases">
        <authorList>
            <person name="Zhirakovskaya E."/>
        </authorList>
    </citation>
    <scope>NUCLEOTIDE SEQUENCE</scope>
</reference>
<dbReference type="InterPro" id="IPR006321">
    <property type="entry name" value="PilT/PilU"/>
</dbReference>
<protein>
    <submittedName>
        <fullName evidence="3">Twitching motility protein PilT</fullName>
    </submittedName>
</protein>
<dbReference type="AlphaFoldDB" id="A0A3B1CBE6"/>